<protein>
    <submittedName>
        <fullName evidence="1">Uncharacterized protein</fullName>
    </submittedName>
</protein>
<reference evidence="1 2" key="1">
    <citation type="submission" date="2020-08" db="EMBL/GenBank/DDBJ databases">
        <title>Genomic Encyclopedia of Type Strains, Phase IV (KMG-IV): sequencing the most valuable type-strain genomes for metagenomic binning, comparative biology and taxonomic classification.</title>
        <authorList>
            <person name="Goeker M."/>
        </authorList>
    </citation>
    <scope>NUCLEOTIDE SEQUENCE [LARGE SCALE GENOMIC DNA]</scope>
    <source>
        <strain evidence="1 2">DSM 23562</strain>
    </source>
</reference>
<accession>A0A7W9W5U1</accession>
<dbReference type="EMBL" id="JACHGW010000001">
    <property type="protein sequence ID" value="MBB6049275.1"/>
    <property type="molecule type" value="Genomic_DNA"/>
</dbReference>
<organism evidence="1 2">
    <name type="scientific">Armatimonas rosea</name>
    <dbReference type="NCBI Taxonomy" id="685828"/>
    <lineage>
        <taxon>Bacteria</taxon>
        <taxon>Bacillati</taxon>
        <taxon>Armatimonadota</taxon>
        <taxon>Armatimonadia</taxon>
        <taxon>Armatimonadales</taxon>
        <taxon>Armatimonadaceae</taxon>
        <taxon>Armatimonas</taxon>
    </lineage>
</organism>
<dbReference type="Proteomes" id="UP000520814">
    <property type="component" value="Unassembled WGS sequence"/>
</dbReference>
<comment type="caution">
    <text evidence="1">The sequence shown here is derived from an EMBL/GenBank/DDBJ whole genome shotgun (WGS) entry which is preliminary data.</text>
</comment>
<dbReference type="RefSeq" id="WP_184192886.1">
    <property type="nucleotide sequence ID" value="NZ_JACHGW010000001.1"/>
</dbReference>
<evidence type="ECO:0000313" key="1">
    <source>
        <dbReference type="EMBL" id="MBB6049275.1"/>
    </source>
</evidence>
<keyword evidence="2" id="KW-1185">Reference proteome</keyword>
<dbReference type="AlphaFoldDB" id="A0A7W9W5U1"/>
<sequence>MTGTRIISSWTDEKDVKIDLIEGTQKVECRFYQLPIRPGRQVMFELWMFDGALLDQIENARILDVVEGNISGFSNRADQGVVICNYDWRFEKA</sequence>
<name>A0A7W9W5U1_ARMRO</name>
<proteinExistence type="predicted"/>
<gene>
    <name evidence="1" type="ORF">HNQ39_001037</name>
</gene>
<evidence type="ECO:0000313" key="2">
    <source>
        <dbReference type="Proteomes" id="UP000520814"/>
    </source>
</evidence>